<feature type="transmembrane region" description="Helical" evidence="15">
    <location>
        <begin position="309"/>
        <end position="333"/>
    </location>
</feature>
<feature type="transmembrane region" description="Helical" evidence="15">
    <location>
        <begin position="394"/>
        <end position="416"/>
    </location>
</feature>
<evidence type="ECO:0000256" key="10">
    <source>
        <dbReference type="ARBA" id="ARBA00023157"/>
    </source>
</evidence>
<evidence type="ECO:0000256" key="6">
    <source>
        <dbReference type="ARBA" id="ARBA00022989"/>
    </source>
</evidence>
<keyword evidence="12" id="KW-0325">Glycoprotein</keyword>
<gene>
    <name evidence="18" type="ORF">NTJ_00691</name>
</gene>
<protein>
    <submittedName>
        <fullName evidence="18">Serpentine type 7TM GPCR chemoreceptor Srx</fullName>
    </submittedName>
</protein>
<keyword evidence="3 15" id="KW-0716">Sensory transduction</keyword>
<dbReference type="Pfam" id="PF00001">
    <property type="entry name" value="7tm_1"/>
    <property type="match status" value="1"/>
</dbReference>
<keyword evidence="10" id="KW-1015">Disulfide bond</keyword>
<evidence type="ECO:0000256" key="7">
    <source>
        <dbReference type="ARBA" id="ARBA00022991"/>
    </source>
</evidence>
<evidence type="ECO:0000256" key="2">
    <source>
        <dbReference type="ARBA" id="ARBA00022543"/>
    </source>
</evidence>
<keyword evidence="16" id="KW-0732">Signal</keyword>
<evidence type="ECO:0000256" key="11">
    <source>
        <dbReference type="ARBA" id="ARBA00023170"/>
    </source>
</evidence>
<evidence type="ECO:0000256" key="13">
    <source>
        <dbReference type="ARBA" id="ARBA00023224"/>
    </source>
</evidence>
<comment type="subcellular location">
    <subcellularLocation>
        <location evidence="1 15">Membrane</location>
        <topology evidence="1 15">Multi-pass membrane protein</topology>
    </subcellularLocation>
</comment>
<reference evidence="18 19" key="1">
    <citation type="submission" date="2023-09" db="EMBL/GenBank/DDBJ databases">
        <title>Nesidiocoris tenuis whole genome shotgun sequence.</title>
        <authorList>
            <person name="Shibata T."/>
            <person name="Shimoda M."/>
            <person name="Kobayashi T."/>
            <person name="Uehara T."/>
        </authorList>
    </citation>
    <scope>NUCLEOTIDE SEQUENCE [LARGE SCALE GENOMIC DNA]</scope>
    <source>
        <strain evidence="18 19">Japan</strain>
    </source>
</reference>
<evidence type="ECO:0000256" key="9">
    <source>
        <dbReference type="ARBA" id="ARBA00023136"/>
    </source>
</evidence>
<evidence type="ECO:0000256" key="4">
    <source>
        <dbReference type="ARBA" id="ARBA00022692"/>
    </source>
</evidence>
<feature type="transmembrane region" description="Helical" evidence="15">
    <location>
        <begin position="258"/>
        <end position="277"/>
    </location>
</feature>
<evidence type="ECO:0000256" key="15">
    <source>
        <dbReference type="RuleBase" id="RU004951"/>
    </source>
</evidence>
<keyword evidence="14" id="KW-0844">Vision</keyword>
<keyword evidence="13 15" id="KW-0807">Transducer</keyword>
<feature type="signal peptide" evidence="16">
    <location>
        <begin position="1"/>
        <end position="17"/>
    </location>
</feature>
<dbReference type="Proteomes" id="UP001307889">
    <property type="component" value="Chromosome 1"/>
</dbReference>
<keyword evidence="9 15" id="KW-0472">Membrane</keyword>
<evidence type="ECO:0000313" key="19">
    <source>
        <dbReference type="Proteomes" id="UP001307889"/>
    </source>
</evidence>
<dbReference type="PRINTS" id="PR00238">
    <property type="entry name" value="OPSIN"/>
</dbReference>
<dbReference type="PROSITE" id="PS50262">
    <property type="entry name" value="G_PROTEIN_RECEP_F1_2"/>
    <property type="match status" value="1"/>
</dbReference>
<dbReference type="Gene3D" id="1.20.1070.10">
    <property type="entry name" value="Rhodopsin 7-helix transmembrane proteins"/>
    <property type="match status" value="1"/>
</dbReference>
<feature type="domain" description="G-protein coupled receptors family 1 profile" evidence="17">
    <location>
        <begin position="159"/>
        <end position="414"/>
    </location>
</feature>
<evidence type="ECO:0000256" key="3">
    <source>
        <dbReference type="ARBA" id="ARBA00022606"/>
    </source>
</evidence>
<sequence>MGARCLVLVAVLLASRSSQIFYSTDQCPLIHVQVGEKTVRKASWCCGVAPSNLTDCDENGTLFWTESEIPIGDFAPEVDTTTVPMEKLPSAVENFEKSGEPSAKYAHLYPIADWKAGWYDDEYDKIVNHYWMEFPPPPPEAHYAFAAVYFILTVVSLCGNSLVFYLIVRCKSLRTPSNVLVANLAVADFFMMSRGPIFIYNCLNFGPITGYIGCQLYGVVGGLTGVAASASLAFIACDRCSVIVHTFDPQHKLTYRRAALTVTLIWLYAAFFATLPFTGRRFGIKPYVPEGYLTSCSFDYVSDSLANRIFILVFFFGAWCVPFSIITSSYYKICRHVLDSSLTRIGQERQQRKGELRLAILVVLMIAIWFLSWTPYAVVALTGISGNRRLLTPLLTMLPAVFCKTAATIDPFLYALSHPRFRREVLRMWCRKALEKQRAKRAMQNHMAIWRSDGSLRNDRNA</sequence>
<evidence type="ECO:0000256" key="16">
    <source>
        <dbReference type="SAM" id="SignalP"/>
    </source>
</evidence>
<dbReference type="InterPro" id="IPR027430">
    <property type="entry name" value="Retinal_BS"/>
</dbReference>
<feature type="transmembrane region" description="Helical" evidence="15">
    <location>
        <begin position="180"/>
        <end position="200"/>
    </location>
</feature>
<keyword evidence="7 15" id="KW-0157">Chromophore</keyword>
<evidence type="ECO:0000259" key="17">
    <source>
        <dbReference type="PROSITE" id="PS50262"/>
    </source>
</evidence>
<keyword evidence="8 15" id="KW-0297">G-protein coupled receptor</keyword>
<dbReference type="InterPro" id="IPR050125">
    <property type="entry name" value="GPCR_opsins"/>
</dbReference>
<evidence type="ECO:0000256" key="14">
    <source>
        <dbReference type="ARBA" id="ARBA00023305"/>
    </source>
</evidence>
<proteinExistence type="inferred from homology"/>
<keyword evidence="11 15" id="KW-0675">Receptor</keyword>
<dbReference type="PANTHER" id="PTHR24240">
    <property type="entry name" value="OPSIN"/>
    <property type="match status" value="1"/>
</dbReference>
<feature type="transmembrane region" description="Helical" evidence="15">
    <location>
        <begin position="216"/>
        <end position="237"/>
    </location>
</feature>
<name>A0ABN7AAL8_9HEMI</name>
<accession>A0ABN7AAL8</accession>
<dbReference type="PROSITE" id="PS00238">
    <property type="entry name" value="OPSIN"/>
    <property type="match status" value="1"/>
</dbReference>
<keyword evidence="5 15" id="KW-0681">Retinal protein</keyword>
<keyword evidence="2 15" id="KW-0600">Photoreceptor protein</keyword>
<evidence type="ECO:0000313" key="18">
    <source>
        <dbReference type="EMBL" id="BES87885.1"/>
    </source>
</evidence>
<dbReference type="InterPro" id="IPR001760">
    <property type="entry name" value="Opsin"/>
</dbReference>
<keyword evidence="6 15" id="KW-1133">Transmembrane helix</keyword>
<feature type="chain" id="PRO_5046845087" evidence="16">
    <location>
        <begin position="18"/>
        <end position="462"/>
    </location>
</feature>
<dbReference type="PROSITE" id="PS00237">
    <property type="entry name" value="G_PROTEIN_RECEP_F1_1"/>
    <property type="match status" value="1"/>
</dbReference>
<evidence type="ECO:0000256" key="12">
    <source>
        <dbReference type="ARBA" id="ARBA00023180"/>
    </source>
</evidence>
<dbReference type="SMART" id="SM01381">
    <property type="entry name" value="7TM_GPCR_Srsx"/>
    <property type="match status" value="1"/>
</dbReference>
<dbReference type="EMBL" id="AP028909">
    <property type="protein sequence ID" value="BES87885.1"/>
    <property type="molecule type" value="Genomic_DNA"/>
</dbReference>
<feature type="transmembrane region" description="Helical" evidence="15">
    <location>
        <begin position="143"/>
        <end position="168"/>
    </location>
</feature>
<evidence type="ECO:0000256" key="1">
    <source>
        <dbReference type="ARBA" id="ARBA00004141"/>
    </source>
</evidence>
<feature type="transmembrane region" description="Helical" evidence="15">
    <location>
        <begin position="354"/>
        <end position="374"/>
    </location>
</feature>
<organism evidence="18 19">
    <name type="scientific">Nesidiocoris tenuis</name>
    <dbReference type="NCBI Taxonomy" id="355587"/>
    <lineage>
        <taxon>Eukaryota</taxon>
        <taxon>Metazoa</taxon>
        <taxon>Ecdysozoa</taxon>
        <taxon>Arthropoda</taxon>
        <taxon>Hexapoda</taxon>
        <taxon>Insecta</taxon>
        <taxon>Pterygota</taxon>
        <taxon>Neoptera</taxon>
        <taxon>Paraneoptera</taxon>
        <taxon>Hemiptera</taxon>
        <taxon>Heteroptera</taxon>
        <taxon>Panheteroptera</taxon>
        <taxon>Cimicomorpha</taxon>
        <taxon>Miridae</taxon>
        <taxon>Dicyphina</taxon>
        <taxon>Nesidiocoris</taxon>
    </lineage>
</organism>
<comment type="similarity">
    <text evidence="15">Belongs to the G-protein coupled receptor 1 family. Opsin subfamily.</text>
</comment>
<keyword evidence="19" id="KW-1185">Reference proteome</keyword>
<dbReference type="InterPro" id="IPR017452">
    <property type="entry name" value="GPCR_Rhodpsn_7TM"/>
</dbReference>
<evidence type="ECO:0000256" key="5">
    <source>
        <dbReference type="ARBA" id="ARBA00022925"/>
    </source>
</evidence>
<keyword evidence="4 15" id="KW-0812">Transmembrane</keyword>
<dbReference type="SUPFAM" id="SSF81321">
    <property type="entry name" value="Family A G protein-coupled receptor-like"/>
    <property type="match status" value="1"/>
</dbReference>
<dbReference type="InterPro" id="IPR000276">
    <property type="entry name" value="GPCR_Rhodpsn"/>
</dbReference>
<evidence type="ECO:0000256" key="8">
    <source>
        <dbReference type="ARBA" id="ARBA00023040"/>
    </source>
</evidence>
<dbReference type="PRINTS" id="PR00237">
    <property type="entry name" value="GPCRRHODOPSN"/>
</dbReference>